<dbReference type="PROSITE" id="PS52012">
    <property type="entry name" value="CFEM"/>
    <property type="match status" value="1"/>
</dbReference>
<sequence>MFRISTLAALSLAALASAQAIESLDPCGQTCWQNALNNAGALTCAAMDMNCLCPHVDFHNSINDCAKNACPPGYAPTVIDAARAHCAAVAPAAGLPPPPEPPAEPAPPPETPTETAEETPAPTTTETPETSTSETETTPTPTTESTSSEPTAAPTTSTPAAETKVVSTTTESAPAATTTEPPSEEPTSDGLGEAAKIGIGVGISAVVIAMAAVFAWFMLRRRRESRPPPASRFNISGPMPNSEHAHTYHSNNSEYDIGDLEMKSRRYEDMLPREEPRQMV</sequence>
<evidence type="ECO:0000256" key="5">
    <source>
        <dbReference type="ARBA" id="ARBA00022525"/>
    </source>
</evidence>
<feature type="disulfide bond" evidence="15">
    <location>
        <begin position="53"/>
        <end position="86"/>
    </location>
</feature>
<keyword evidence="17" id="KW-1133">Transmembrane helix</keyword>
<comment type="subcellular location">
    <subcellularLocation>
        <location evidence="1">Cell membrane</location>
        <topology evidence="1">Lipid-anchor</topology>
        <topology evidence="1">GPI-anchor</topology>
    </subcellularLocation>
    <subcellularLocation>
        <location evidence="2">Secreted</location>
    </subcellularLocation>
</comment>
<evidence type="ECO:0000256" key="9">
    <source>
        <dbReference type="ARBA" id="ARBA00022729"/>
    </source>
</evidence>
<keyword evidence="21" id="KW-1185">Reference proteome</keyword>
<proteinExistence type="inferred from homology"/>
<keyword evidence="10 15" id="KW-0408">Iron</keyword>
<evidence type="ECO:0000313" key="21">
    <source>
        <dbReference type="Proteomes" id="UP001583172"/>
    </source>
</evidence>
<dbReference type="Pfam" id="PF05730">
    <property type="entry name" value="CFEM"/>
    <property type="match status" value="1"/>
</dbReference>
<keyword evidence="17" id="KW-0812">Transmembrane</keyword>
<evidence type="ECO:0000256" key="8">
    <source>
        <dbReference type="ARBA" id="ARBA00022723"/>
    </source>
</evidence>
<evidence type="ECO:0000256" key="2">
    <source>
        <dbReference type="ARBA" id="ARBA00004613"/>
    </source>
</evidence>
<reference evidence="20 21" key="1">
    <citation type="journal article" date="2024" name="Commun. Biol.">
        <title>Comparative genomic analysis of thermophilic fungi reveals convergent evolutionary adaptations and gene losses.</title>
        <authorList>
            <person name="Steindorff A.S."/>
            <person name="Aguilar-Pontes M.V."/>
            <person name="Robinson A.J."/>
            <person name="Andreopoulos B."/>
            <person name="LaButti K."/>
            <person name="Kuo A."/>
            <person name="Mondo S."/>
            <person name="Riley R."/>
            <person name="Otillar R."/>
            <person name="Haridas S."/>
            <person name="Lipzen A."/>
            <person name="Grimwood J."/>
            <person name="Schmutz J."/>
            <person name="Clum A."/>
            <person name="Reid I.D."/>
            <person name="Moisan M.C."/>
            <person name="Butler G."/>
            <person name="Nguyen T.T.M."/>
            <person name="Dewar K."/>
            <person name="Conant G."/>
            <person name="Drula E."/>
            <person name="Henrissat B."/>
            <person name="Hansel C."/>
            <person name="Singer S."/>
            <person name="Hutchinson M.I."/>
            <person name="de Vries R.P."/>
            <person name="Natvig D.O."/>
            <person name="Powell A.J."/>
            <person name="Tsang A."/>
            <person name="Grigoriev I.V."/>
        </authorList>
    </citation>
    <scope>NUCLEOTIDE SEQUENCE [LARGE SCALE GENOMIC DNA]</scope>
    <source>
        <strain evidence="20 21">CBS 620.91</strain>
    </source>
</reference>
<evidence type="ECO:0000256" key="14">
    <source>
        <dbReference type="ARBA" id="ARBA00023288"/>
    </source>
</evidence>
<keyword evidence="9 18" id="KW-0732">Signal</keyword>
<dbReference type="SMART" id="SM00747">
    <property type="entry name" value="CFEM"/>
    <property type="match status" value="1"/>
</dbReference>
<evidence type="ECO:0000256" key="13">
    <source>
        <dbReference type="ARBA" id="ARBA00023180"/>
    </source>
</evidence>
<accession>A0ABR3V2Y9</accession>
<gene>
    <name evidence="20" type="ORF">VTJ49DRAFT_5540</name>
</gene>
<feature type="region of interest" description="Disordered" evidence="16">
    <location>
        <begin position="225"/>
        <end position="256"/>
    </location>
</feature>
<feature type="disulfide bond" evidence="15">
    <location>
        <begin position="44"/>
        <end position="51"/>
    </location>
</feature>
<evidence type="ECO:0000256" key="6">
    <source>
        <dbReference type="ARBA" id="ARBA00022617"/>
    </source>
</evidence>
<feature type="region of interest" description="Disordered" evidence="16">
    <location>
        <begin position="92"/>
        <end position="191"/>
    </location>
</feature>
<evidence type="ECO:0000256" key="17">
    <source>
        <dbReference type="SAM" id="Phobius"/>
    </source>
</evidence>
<dbReference type="PANTHER" id="PTHR37928">
    <property type="entry name" value="CFEM DOMAIN PROTEIN (AFU_ORTHOLOGUE AFUA_6G14090)"/>
    <property type="match status" value="1"/>
</dbReference>
<keyword evidence="14" id="KW-0449">Lipoprotein</keyword>
<feature type="transmembrane region" description="Helical" evidence="17">
    <location>
        <begin position="197"/>
        <end position="219"/>
    </location>
</feature>
<feature type="compositionally biased region" description="Pro residues" evidence="16">
    <location>
        <begin position="94"/>
        <end position="111"/>
    </location>
</feature>
<dbReference type="PANTHER" id="PTHR37928:SF1">
    <property type="entry name" value="CFEM DOMAIN PROTEIN (AFU_ORTHOLOGUE AFUA_6G14090)"/>
    <property type="match status" value="1"/>
</dbReference>
<keyword evidence="7" id="KW-0336">GPI-anchor</keyword>
<keyword evidence="6 15" id="KW-0349">Heme</keyword>
<evidence type="ECO:0000256" key="4">
    <source>
        <dbReference type="ARBA" id="ARBA00022475"/>
    </source>
</evidence>
<dbReference type="InterPro" id="IPR008427">
    <property type="entry name" value="Extracellular_membr_CFEM_dom"/>
</dbReference>
<organism evidence="20 21">
    <name type="scientific">Humicola insolens</name>
    <name type="common">Soft-rot fungus</name>
    <dbReference type="NCBI Taxonomy" id="85995"/>
    <lineage>
        <taxon>Eukaryota</taxon>
        <taxon>Fungi</taxon>
        <taxon>Dikarya</taxon>
        <taxon>Ascomycota</taxon>
        <taxon>Pezizomycotina</taxon>
        <taxon>Sordariomycetes</taxon>
        <taxon>Sordariomycetidae</taxon>
        <taxon>Sordariales</taxon>
        <taxon>Chaetomiaceae</taxon>
        <taxon>Mycothermus</taxon>
    </lineage>
</organism>
<feature type="domain" description="CFEM" evidence="19">
    <location>
        <begin position="1"/>
        <end position="116"/>
    </location>
</feature>
<evidence type="ECO:0000256" key="12">
    <source>
        <dbReference type="ARBA" id="ARBA00023157"/>
    </source>
</evidence>
<keyword evidence="13" id="KW-0325">Glycoprotein</keyword>
<keyword evidence="4" id="KW-1003">Cell membrane</keyword>
<keyword evidence="11 17" id="KW-0472">Membrane</keyword>
<dbReference type="InterPro" id="IPR051735">
    <property type="entry name" value="CFEM_domain"/>
</dbReference>
<evidence type="ECO:0000256" key="11">
    <source>
        <dbReference type="ARBA" id="ARBA00023136"/>
    </source>
</evidence>
<evidence type="ECO:0000256" key="15">
    <source>
        <dbReference type="PROSITE-ProRule" id="PRU01356"/>
    </source>
</evidence>
<keyword evidence="12 15" id="KW-1015">Disulfide bond</keyword>
<feature type="compositionally biased region" description="Low complexity" evidence="16">
    <location>
        <begin position="112"/>
        <end position="181"/>
    </location>
</feature>
<feature type="signal peptide" evidence="18">
    <location>
        <begin position="1"/>
        <end position="20"/>
    </location>
</feature>
<keyword evidence="8 15" id="KW-0479">Metal-binding</keyword>
<evidence type="ECO:0000256" key="10">
    <source>
        <dbReference type="ARBA" id="ARBA00023004"/>
    </source>
</evidence>
<protein>
    <recommendedName>
        <fullName evidence="19">CFEM domain-containing protein</fullName>
    </recommendedName>
</protein>
<evidence type="ECO:0000256" key="16">
    <source>
        <dbReference type="SAM" id="MobiDB-lite"/>
    </source>
</evidence>
<name>A0ABR3V2Y9_HUMIN</name>
<evidence type="ECO:0000313" key="20">
    <source>
        <dbReference type="EMBL" id="KAL1836142.1"/>
    </source>
</evidence>
<dbReference type="Proteomes" id="UP001583172">
    <property type="component" value="Unassembled WGS sequence"/>
</dbReference>
<feature type="binding site" description="axial binding residue" evidence="15">
    <location>
        <position position="48"/>
    </location>
    <ligand>
        <name>heme</name>
        <dbReference type="ChEBI" id="CHEBI:30413"/>
    </ligand>
    <ligandPart>
        <name>Fe</name>
        <dbReference type="ChEBI" id="CHEBI:18248"/>
    </ligandPart>
</feature>
<comment type="similarity">
    <text evidence="3">Belongs to the RBT5 family.</text>
</comment>
<evidence type="ECO:0000256" key="1">
    <source>
        <dbReference type="ARBA" id="ARBA00004609"/>
    </source>
</evidence>
<feature type="chain" id="PRO_5046425043" description="CFEM domain-containing protein" evidence="18">
    <location>
        <begin position="21"/>
        <end position="280"/>
    </location>
</feature>
<evidence type="ECO:0000256" key="7">
    <source>
        <dbReference type="ARBA" id="ARBA00022622"/>
    </source>
</evidence>
<evidence type="ECO:0000259" key="19">
    <source>
        <dbReference type="PROSITE" id="PS52012"/>
    </source>
</evidence>
<comment type="caution">
    <text evidence="20">The sequence shown here is derived from an EMBL/GenBank/DDBJ whole genome shotgun (WGS) entry which is preliminary data.</text>
</comment>
<dbReference type="EMBL" id="JAZGSY010000459">
    <property type="protein sequence ID" value="KAL1836142.1"/>
    <property type="molecule type" value="Genomic_DNA"/>
</dbReference>
<comment type="caution">
    <text evidence="15">Lacks conserved residue(s) required for the propagation of feature annotation.</text>
</comment>
<evidence type="ECO:0000256" key="18">
    <source>
        <dbReference type="SAM" id="SignalP"/>
    </source>
</evidence>
<evidence type="ECO:0000256" key="3">
    <source>
        <dbReference type="ARBA" id="ARBA00010031"/>
    </source>
</evidence>
<keyword evidence="5" id="KW-0964">Secreted</keyword>